<reference evidence="4" key="2">
    <citation type="submission" date="2019-09" db="UniProtKB">
        <authorList>
            <consortium name="WormBaseParasite"/>
        </authorList>
    </citation>
    <scope>IDENTIFICATION</scope>
</reference>
<dbReference type="EMBL" id="UZAH01027131">
    <property type="protein sequence ID" value="VDO88858.1"/>
    <property type="molecule type" value="Genomic_DNA"/>
</dbReference>
<keyword evidence="3" id="KW-1185">Reference proteome</keyword>
<accession>A0A3P8CL49</accession>
<sequence>MKGIFLATTFLCSTWLGTEARKTECRRECESVVQYLYDLSSDTTIEEVCNGPFKGLLANKCDTIMAHEKDLTSMMQKNTSPEVICGEINMCPTEQLVKTLRILDREEGGGSHRTA</sequence>
<dbReference type="AlphaFoldDB" id="A0A183FTS4"/>
<protein>
    <submittedName>
        <fullName evidence="4">Saposin B-type domain-containing protein</fullName>
    </submittedName>
</protein>
<organism evidence="3 4">
    <name type="scientific">Heligmosomoides polygyrus</name>
    <name type="common">Parasitic roundworm</name>
    <dbReference type="NCBI Taxonomy" id="6339"/>
    <lineage>
        <taxon>Eukaryota</taxon>
        <taxon>Metazoa</taxon>
        <taxon>Ecdysozoa</taxon>
        <taxon>Nematoda</taxon>
        <taxon>Chromadorea</taxon>
        <taxon>Rhabditida</taxon>
        <taxon>Rhabditina</taxon>
        <taxon>Rhabditomorpha</taxon>
        <taxon>Strongyloidea</taxon>
        <taxon>Heligmosomidae</taxon>
        <taxon>Heligmosomoides</taxon>
    </lineage>
</organism>
<proteinExistence type="predicted"/>
<gene>
    <name evidence="2" type="ORF">HPBE_LOCUS11511</name>
</gene>
<accession>A0A183FTS4</accession>
<dbReference type="WBParaSite" id="HPBE_0001151001-mRNA-1">
    <property type="protein sequence ID" value="HPBE_0001151001-mRNA-1"/>
    <property type="gene ID" value="HPBE_0001151001"/>
</dbReference>
<dbReference type="SUPFAM" id="SSF47862">
    <property type="entry name" value="Saposin"/>
    <property type="match status" value="1"/>
</dbReference>
<evidence type="ECO:0000313" key="4">
    <source>
        <dbReference type="WBParaSite" id="HPBE_0001151001-mRNA-1"/>
    </source>
</evidence>
<evidence type="ECO:0000256" key="1">
    <source>
        <dbReference type="SAM" id="SignalP"/>
    </source>
</evidence>
<dbReference type="Gene3D" id="1.10.225.10">
    <property type="entry name" value="Saposin-like"/>
    <property type="match status" value="1"/>
</dbReference>
<feature type="signal peptide" evidence="1">
    <location>
        <begin position="1"/>
        <end position="20"/>
    </location>
</feature>
<feature type="chain" id="PRO_5044551671" evidence="1">
    <location>
        <begin position="21"/>
        <end position="115"/>
    </location>
</feature>
<reference evidence="2 3" key="1">
    <citation type="submission" date="2018-11" db="EMBL/GenBank/DDBJ databases">
        <authorList>
            <consortium name="Pathogen Informatics"/>
        </authorList>
    </citation>
    <scope>NUCLEOTIDE SEQUENCE [LARGE SCALE GENOMIC DNA]</scope>
</reference>
<dbReference type="InterPro" id="IPR011001">
    <property type="entry name" value="Saposin-like"/>
</dbReference>
<dbReference type="Proteomes" id="UP000050761">
    <property type="component" value="Unassembled WGS sequence"/>
</dbReference>
<evidence type="ECO:0000313" key="2">
    <source>
        <dbReference type="EMBL" id="VDO88858.1"/>
    </source>
</evidence>
<name>A0A183FTS4_HELPZ</name>
<keyword evidence="1" id="KW-0732">Signal</keyword>
<evidence type="ECO:0000313" key="3">
    <source>
        <dbReference type="Proteomes" id="UP000050761"/>
    </source>
</evidence>